<evidence type="ECO:0000313" key="2">
    <source>
        <dbReference type="EMBL" id="KAG7389932.1"/>
    </source>
</evidence>
<evidence type="ECO:0000256" key="1">
    <source>
        <dbReference type="PROSITE-ProRule" id="PRU00023"/>
    </source>
</evidence>
<dbReference type="Pfam" id="PF00023">
    <property type="entry name" value="Ank"/>
    <property type="match status" value="1"/>
</dbReference>
<dbReference type="PROSITE" id="PS50297">
    <property type="entry name" value="ANK_REP_REGION"/>
    <property type="match status" value="1"/>
</dbReference>
<dbReference type="Proteomes" id="UP000694044">
    <property type="component" value="Unassembled WGS sequence"/>
</dbReference>
<comment type="caution">
    <text evidence="2">The sequence shown here is derived from an EMBL/GenBank/DDBJ whole genome shotgun (WGS) entry which is preliminary data.</text>
</comment>
<keyword evidence="1" id="KW-0040">ANK repeat</keyword>
<dbReference type="AlphaFoldDB" id="A0A8T1W7J5"/>
<protein>
    <submittedName>
        <fullName evidence="2">Uncharacterized protein</fullName>
    </submittedName>
</protein>
<dbReference type="PROSITE" id="PS50088">
    <property type="entry name" value="ANK_REPEAT"/>
    <property type="match status" value="1"/>
</dbReference>
<reference evidence="2" key="1">
    <citation type="submission" date="2021-02" db="EMBL/GenBank/DDBJ databases">
        <authorList>
            <person name="Palmer J.M."/>
        </authorList>
    </citation>
    <scope>NUCLEOTIDE SEQUENCE</scope>
    <source>
        <strain evidence="2">SCRP734</strain>
    </source>
</reference>
<dbReference type="InterPro" id="IPR002110">
    <property type="entry name" value="Ankyrin_rpt"/>
</dbReference>
<accession>A0A8T1W7J5</accession>
<sequence>MAAPRKPPPPPGLCQRNALWWNRTYGRGDQPEGAAQSSEPSALGSFYRAIRDNQVEQVRRYIVGHPAAVFTKRTALYVASFFGRHKVVEVLLRRGADKDLQCDGARPIDVAGFASADPVDRMKVLSLLQGDACPQVILRLDDRNSAGFSGGAASETRRVRLEIHFSEPVGEFTQEDVAVSDGCEVTRFSMLRADLYLATVQLAKGSRAASVHVPAGAARAAGSGRCSAQSRPLQLA</sequence>
<feature type="repeat" description="ANK" evidence="1">
    <location>
        <begin position="71"/>
        <end position="103"/>
    </location>
</feature>
<proteinExistence type="predicted"/>
<evidence type="ECO:0000313" key="3">
    <source>
        <dbReference type="Proteomes" id="UP000694044"/>
    </source>
</evidence>
<keyword evidence="3" id="KW-1185">Reference proteome</keyword>
<name>A0A8T1W7J5_9STRA</name>
<dbReference type="EMBL" id="JAGDFM010000038">
    <property type="protein sequence ID" value="KAG7389932.1"/>
    <property type="molecule type" value="Genomic_DNA"/>
</dbReference>
<organism evidence="2 3">
    <name type="scientific">Phytophthora pseudosyringae</name>
    <dbReference type="NCBI Taxonomy" id="221518"/>
    <lineage>
        <taxon>Eukaryota</taxon>
        <taxon>Sar</taxon>
        <taxon>Stramenopiles</taxon>
        <taxon>Oomycota</taxon>
        <taxon>Peronosporomycetes</taxon>
        <taxon>Peronosporales</taxon>
        <taxon>Peronosporaceae</taxon>
        <taxon>Phytophthora</taxon>
    </lineage>
</organism>
<gene>
    <name evidence="2" type="ORF">PHYPSEUDO_009190</name>
</gene>
<dbReference type="OrthoDB" id="194358at2759"/>